<sequence length="118" mass="12604">MLALALALLAGPVDEPATRPFALPYASARPSDAERVARTMTITRSAPVDCANLLQRVGPLAPDTPLQQATTGQTAGAQPNVKMYHLLDRRIDGCLVPLIVIDQLPQADQAIGRIIDPR</sequence>
<dbReference type="Proteomes" id="UP000545037">
    <property type="component" value="Unassembled WGS sequence"/>
</dbReference>
<comment type="caution">
    <text evidence="1">The sequence shown here is derived from an EMBL/GenBank/DDBJ whole genome shotgun (WGS) entry which is preliminary data.</text>
</comment>
<dbReference type="RefSeq" id="WP_183211645.1">
    <property type="nucleotide sequence ID" value="NZ_JACHOR010000001.1"/>
</dbReference>
<gene>
    <name evidence="1" type="ORF">GGR13_000243</name>
</gene>
<dbReference type="EMBL" id="JACHOR010000001">
    <property type="protein sequence ID" value="MBB5744671.1"/>
    <property type="molecule type" value="Genomic_DNA"/>
</dbReference>
<proteinExistence type="predicted"/>
<reference evidence="1 2" key="1">
    <citation type="submission" date="2020-08" db="EMBL/GenBank/DDBJ databases">
        <title>Genomic Encyclopedia of Type Strains, Phase IV (KMG-IV): sequencing the most valuable type-strain genomes for metagenomic binning, comparative biology and taxonomic classification.</title>
        <authorList>
            <person name="Goeker M."/>
        </authorList>
    </citation>
    <scope>NUCLEOTIDE SEQUENCE [LARGE SCALE GENOMIC DNA]</scope>
    <source>
        <strain evidence="1 2">DSM 4737</strain>
    </source>
</reference>
<evidence type="ECO:0000313" key="2">
    <source>
        <dbReference type="Proteomes" id="UP000545037"/>
    </source>
</evidence>
<keyword evidence="2" id="KW-1185">Reference proteome</keyword>
<protein>
    <submittedName>
        <fullName evidence="1">Uncharacterized protein</fullName>
    </submittedName>
</protein>
<accession>A0A7W9FCQ7</accession>
<dbReference type="AlphaFoldDB" id="A0A7W9FCQ7"/>
<organism evidence="1 2">
    <name type="scientific">Brevundimonas variabilis</name>
    <dbReference type="NCBI Taxonomy" id="74312"/>
    <lineage>
        <taxon>Bacteria</taxon>
        <taxon>Pseudomonadati</taxon>
        <taxon>Pseudomonadota</taxon>
        <taxon>Alphaproteobacteria</taxon>
        <taxon>Caulobacterales</taxon>
        <taxon>Caulobacteraceae</taxon>
        <taxon>Brevundimonas</taxon>
    </lineage>
</organism>
<evidence type="ECO:0000313" key="1">
    <source>
        <dbReference type="EMBL" id="MBB5744671.1"/>
    </source>
</evidence>
<name>A0A7W9FCQ7_9CAUL</name>